<sequence length="66" mass="8214">MKNTSRYGRDYYYYKDYERLYANYDASKLEIIKKLIEAGEYEKLKAYRDFDTRYREKGENNENIPF</sequence>
<name>A0A101E7D6_9THEO</name>
<evidence type="ECO:0000313" key="3">
    <source>
        <dbReference type="Proteomes" id="UP000264445"/>
    </source>
</evidence>
<protein>
    <submittedName>
        <fullName evidence="1">Uncharacterized protein</fullName>
    </submittedName>
</protein>
<evidence type="ECO:0000313" key="4">
    <source>
        <dbReference type="Proteomes" id="UP000529861"/>
    </source>
</evidence>
<dbReference type="EMBL" id="JABEQB010000018">
    <property type="protein sequence ID" value="NNG67029.1"/>
    <property type="molecule type" value="Genomic_DNA"/>
</dbReference>
<proteinExistence type="predicted"/>
<organism evidence="1 3">
    <name type="scientific">Caldanaerobacter subterraneus</name>
    <dbReference type="NCBI Taxonomy" id="911092"/>
    <lineage>
        <taxon>Bacteria</taxon>
        <taxon>Bacillati</taxon>
        <taxon>Bacillota</taxon>
        <taxon>Clostridia</taxon>
        <taxon>Thermoanaerobacterales</taxon>
        <taxon>Thermoanaerobacteraceae</taxon>
        <taxon>Caldanaerobacter</taxon>
    </lineage>
</organism>
<evidence type="ECO:0000313" key="2">
    <source>
        <dbReference type="EMBL" id="NNG67029.1"/>
    </source>
</evidence>
<reference evidence="2 4" key="2">
    <citation type="submission" date="2020-04" db="EMBL/GenBank/DDBJ databases">
        <title>Draft genome sequence of Caldanaerobacter sunterraneus. strain 1523vc isolated from Griffin hot spring, Kamchatka, Russia.</title>
        <authorList>
            <person name="Toshchakov S.V."/>
            <person name="Podosokorskaya O.A."/>
            <person name="Kublanov I.V."/>
            <person name="Korzhenkov A."/>
            <person name="Patrushev M.V."/>
        </authorList>
    </citation>
    <scope>NUCLEOTIDE SEQUENCE [LARGE SCALE GENOMIC DNA]</scope>
    <source>
        <strain evidence="2 4">1523vc</strain>
    </source>
</reference>
<dbReference type="Proteomes" id="UP000264445">
    <property type="component" value="Unassembled WGS sequence"/>
</dbReference>
<evidence type="ECO:0000313" key="1">
    <source>
        <dbReference type="EMBL" id="HBT49366.1"/>
    </source>
</evidence>
<dbReference type="RefSeq" id="WP_170270988.1">
    <property type="nucleotide sequence ID" value="NZ_DOLB01000094.1"/>
</dbReference>
<dbReference type="Proteomes" id="UP000529861">
    <property type="component" value="Unassembled WGS sequence"/>
</dbReference>
<accession>A0A101E7D6</accession>
<dbReference type="AlphaFoldDB" id="A0A101E7D6"/>
<gene>
    <name evidence="1" type="ORF">DEA61_06010</name>
    <name evidence="2" type="ORF">HKI81_07270</name>
</gene>
<dbReference type="EMBL" id="DOLB01000094">
    <property type="protein sequence ID" value="HBT49366.1"/>
    <property type="molecule type" value="Genomic_DNA"/>
</dbReference>
<reference evidence="1 3" key="1">
    <citation type="journal article" date="2018" name="Nat. Biotechnol.">
        <title>A standardized bacterial taxonomy based on genome phylogeny substantially revises the tree of life.</title>
        <authorList>
            <person name="Parks D.H."/>
            <person name="Chuvochina M."/>
            <person name="Waite D.W."/>
            <person name="Rinke C."/>
            <person name="Skarshewski A."/>
            <person name="Chaumeil P.A."/>
            <person name="Hugenholtz P."/>
        </authorList>
    </citation>
    <scope>NUCLEOTIDE SEQUENCE [LARGE SCALE GENOMIC DNA]</scope>
    <source>
        <strain evidence="1">UBA12544</strain>
    </source>
</reference>
<comment type="caution">
    <text evidence="1">The sequence shown here is derived from an EMBL/GenBank/DDBJ whole genome shotgun (WGS) entry which is preliminary data.</text>
</comment>